<dbReference type="SMART" id="SM00220">
    <property type="entry name" value="S_TKc"/>
    <property type="match status" value="1"/>
</dbReference>
<dbReference type="GO" id="GO:0004674">
    <property type="term" value="F:protein serine/threonine kinase activity"/>
    <property type="evidence" value="ECO:0007669"/>
    <property type="project" value="UniProtKB-KW"/>
</dbReference>
<dbReference type="EMBL" id="JAXCGZ010001959">
    <property type="protein sequence ID" value="KAK7084873.1"/>
    <property type="molecule type" value="Genomic_DNA"/>
</dbReference>
<evidence type="ECO:0000313" key="10">
    <source>
        <dbReference type="Proteomes" id="UP001381693"/>
    </source>
</evidence>
<comment type="caution">
    <text evidence="9">The sequence shown here is derived from an EMBL/GenBank/DDBJ whole genome shotgun (WGS) entry which is preliminary data.</text>
</comment>
<comment type="catalytic activity">
    <reaction evidence="6">
        <text>L-threonyl-[protein] + ATP = O-phospho-L-threonyl-[protein] + ADP + H(+)</text>
        <dbReference type="Rhea" id="RHEA:46608"/>
        <dbReference type="Rhea" id="RHEA-COMP:11060"/>
        <dbReference type="Rhea" id="RHEA-COMP:11605"/>
        <dbReference type="ChEBI" id="CHEBI:15378"/>
        <dbReference type="ChEBI" id="CHEBI:30013"/>
        <dbReference type="ChEBI" id="CHEBI:30616"/>
        <dbReference type="ChEBI" id="CHEBI:61977"/>
        <dbReference type="ChEBI" id="CHEBI:456216"/>
        <dbReference type="EC" id="2.7.11.1"/>
    </reaction>
</comment>
<dbReference type="GO" id="GO:0005524">
    <property type="term" value="F:ATP binding"/>
    <property type="evidence" value="ECO:0007669"/>
    <property type="project" value="UniProtKB-KW"/>
</dbReference>
<gene>
    <name evidence="9" type="ORF">SK128_002487</name>
</gene>
<dbReference type="Gene3D" id="1.10.510.10">
    <property type="entry name" value="Transferase(Phosphotransferase) domain 1"/>
    <property type="match status" value="1"/>
</dbReference>
<keyword evidence="2" id="KW-0808">Transferase</keyword>
<protein>
    <recommendedName>
        <fullName evidence="8">Protein kinase domain-containing protein</fullName>
    </recommendedName>
</protein>
<dbReference type="PROSITE" id="PS50011">
    <property type="entry name" value="PROTEIN_KINASE_DOM"/>
    <property type="match status" value="1"/>
</dbReference>
<dbReference type="Proteomes" id="UP001381693">
    <property type="component" value="Unassembled WGS sequence"/>
</dbReference>
<evidence type="ECO:0000256" key="3">
    <source>
        <dbReference type="ARBA" id="ARBA00022741"/>
    </source>
</evidence>
<dbReference type="InterPro" id="IPR030616">
    <property type="entry name" value="Aur-like"/>
</dbReference>
<proteinExistence type="predicted"/>
<evidence type="ECO:0000313" key="9">
    <source>
        <dbReference type="EMBL" id="KAK7084873.1"/>
    </source>
</evidence>
<evidence type="ECO:0000259" key="8">
    <source>
        <dbReference type="PROSITE" id="PS50011"/>
    </source>
</evidence>
<dbReference type="InterPro" id="IPR000719">
    <property type="entry name" value="Prot_kinase_dom"/>
</dbReference>
<organism evidence="9 10">
    <name type="scientific">Halocaridina rubra</name>
    <name type="common">Hawaiian red shrimp</name>
    <dbReference type="NCBI Taxonomy" id="373956"/>
    <lineage>
        <taxon>Eukaryota</taxon>
        <taxon>Metazoa</taxon>
        <taxon>Ecdysozoa</taxon>
        <taxon>Arthropoda</taxon>
        <taxon>Crustacea</taxon>
        <taxon>Multicrustacea</taxon>
        <taxon>Malacostraca</taxon>
        <taxon>Eumalacostraca</taxon>
        <taxon>Eucarida</taxon>
        <taxon>Decapoda</taxon>
        <taxon>Pleocyemata</taxon>
        <taxon>Caridea</taxon>
        <taxon>Atyoidea</taxon>
        <taxon>Atyidae</taxon>
        <taxon>Halocaridina</taxon>
    </lineage>
</organism>
<evidence type="ECO:0000256" key="7">
    <source>
        <dbReference type="ARBA" id="ARBA00048679"/>
    </source>
</evidence>
<keyword evidence="3" id="KW-0547">Nucleotide-binding</keyword>
<comment type="catalytic activity">
    <reaction evidence="7">
        <text>L-seryl-[protein] + ATP = O-phospho-L-seryl-[protein] + ADP + H(+)</text>
        <dbReference type="Rhea" id="RHEA:17989"/>
        <dbReference type="Rhea" id="RHEA-COMP:9863"/>
        <dbReference type="Rhea" id="RHEA-COMP:11604"/>
        <dbReference type="ChEBI" id="CHEBI:15378"/>
        <dbReference type="ChEBI" id="CHEBI:29999"/>
        <dbReference type="ChEBI" id="CHEBI:30616"/>
        <dbReference type="ChEBI" id="CHEBI:83421"/>
        <dbReference type="ChEBI" id="CHEBI:456216"/>
        <dbReference type="EC" id="2.7.11.1"/>
    </reaction>
</comment>
<evidence type="ECO:0000256" key="5">
    <source>
        <dbReference type="ARBA" id="ARBA00022840"/>
    </source>
</evidence>
<evidence type="ECO:0000256" key="6">
    <source>
        <dbReference type="ARBA" id="ARBA00047899"/>
    </source>
</evidence>
<sequence>RTTVCGTLDYLAPEIVEGQLYDENVDIWSLGVLCFEFLAGKPSFEAKSKTETFRRIAKVDIRFPAHFSEEVKDLICRLLCYQPRDRLSLDEIMEQPWIRLHYNADVPPPNPCAK</sequence>
<reference evidence="9 10" key="1">
    <citation type="submission" date="2023-11" db="EMBL/GenBank/DDBJ databases">
        <title>Halocaridina rubra genome assembly.</title>
        <authorList>
            <person name="Smith C."/>
        </authorList>
    </citation>
    <scope>NUCLEOTIDE SEQUENCE [LARGE SCALE GENOMIC DNA]</scope>
    <source>
        <strain evidence="9">EP-1</strain>
        <tissue evidence="9">Whole</tissue>
    </source>
</reference>
<feature type="domain" description="Protein kinase" evidence="8">
    <location>
        <begin position="1"/>
        <end position="98"/>
    </location>
</feature>
<feature type="non-terminal residue" evidence="9">
    <location>
        <position position="1"/>
    </location>
</feature>
<evidence type="ECO:0000256" key="2">
    <source>
        <dbReference type="ARBA" id="ARBA00022679"/>
    </source>
</evidence>
<evidence type="ECO:0000256" key="4">
    <source>
        <dbReference type="ARBA" id="ARBA00022777"/>
    </source>
</evidence>
<keyword evidence="1" id="KW-0723">Serine/threonine-protein kinase</keyword>
<dbReference type="SUPFAM" id="SSF56112">
    <property type="entry name" value="Protein kinase-like (PK-like)"/>
    <property type="match status" value="1"/>
</dbReference>
<evidence type="ECO:0000256" key="1">
    <source>
        <dbReference type="ARBA" id="ARBA00022527"/>
    </source>
</evidence>
<name>A0AAN8XNL3_HALRR</name>
<dbReference type="InterPro" id="IPR011009">
    <property type="entry name" value="Kinase-like_dom_sf"/>
</dbReference>
<dbReference type="Pfam" id="PF00069">
    <property type="entry name" value="Pkinase"/>
    <property type="match status" value="1"/>
</dbReference>
<dbReference type="PANTHER" id="PTHR24350">
    <property type="entry name" value="SERINE/THREONINE-PROTEIN KINASE IAL-RELATED"/>
    <property type="match status" value="1"/>
</dbReference>
<accession>A0AAN8XNL3</accession>
<keyword evidence="10" id="KW-1185">Reference proteome</keyword>
<keyword evidence="5" id="KW-0067">ATP-binding</keyword>
<keyword evidence="4" id="KW-0418">Kinase</keyword>
<dbReference type="AlphaFoldDB" id="A0AAN8XNL3"/>